<dbReference type="PROSITE" id="PS50172">
    <property type="entry name" value="BRCT"/>
    <property type="match status" value="2"/>
</dbReference>
<dbReference type="EMBL" id="VCGU01000011">
    <property type="protein sequence ID" value="TRY67047.1"/>
    <property type="molecule type" value="Genomic_DNA"/>
</dbReference>
<dbReference type="GO" id="GO:0007399">
    <property type="term" value="P:nervous system development"/>
    <property type="evidence" value="ECO:0007669"/>
    <property type="project" value="TreeGrafter"/>
</dbReference>
<feature type="region of interest" description="Disordered" evidence="1">
    <location>
        <begin position="939"/>
        <end position="1014"/>
    </location>
</feature>
<keyword evidence="5" id="KW-1185">Reference proteome</keyword>
<evidence type="ECO:0000313" key="4">
    <source>
        <dbReference type="EMBL" id="TRY67047.1"/>
    </source>
</evidence>
<evidence type="ECO:0000259" key="3">
    <source>
        <dbReference type="PROSITE" id="PS50172"/>
    </source>
</evidence>
<feature type="domain" description="DH" evidence="2">
    <location>
        <begin position="509"/>
        <end position="697"/>
    </location>
</feature>
<sequence length="1035" mass="115619">MNISAEPGNPFKEGANAVKSVPDFLASEWGGLRSNLVRPTDRIEARDDVGYRYSSAMAVNSSGGPDWLAVPGSTPTRGMTATSGGPGGLSPGSASRSLSLHNKSGQPLIPVQRLMGLGPEFSQAQTRAQCQAWAQKLGLPIHFTESVAEISDEEGLAWVLSDFQGPAFDRLTGEERTLFGLTALAEMAEVERGTLMMSSRPLFCLSMRGFGICFNEGYRSRECKRDLKRFIFWIHSMGGRVLPDLAQSKGQATHLVARDCQGEKYTYASTFDIPIMQDTWLAQAWERRHTPGFRANEPEFQARWKVKPFHGARIHFLGFSPDERAHMVEECQRNGGQECADYQQPGCTHIVVEDSHITAMPPQVRPEIHVVKVEWFWASIQMEACAEENMHLFADYLGHCLSPRTPYFSPNTPGSHGRRKKRRTEAVRQLAQGDVGLPSVVPSTNKKARSSLSELVSHSGSFLDTPEKGRSESTPQFEHAHTPAKANGVVKSPRSPVKPEVVPLSSMTARQMVFSELVQTEENYVSILKTIVSVFKEPLEDPKMELLNPTQMKIIFGNVPPILEVHSAMLAELRAMLWDWREHHCIGRVFLKYADDLMRAYPSFVNFFENSKQTLEECDRTNMRFHAFLKVCLGRPECGRQTLAELMIRPVQRLGSVTLLLNDLLKHTKKDKDHPDSPLLEEALVKIKEVLTNINEDKRKTEGQVHIFEIFSDIENCPPQIISSNRQFLCKVDVVELGGSDELCGKGTDMTLFLFTDVLEMSKRRRNQGRTGLGVKSPSTMSLRNSGLVTTAGPPLTSSRPHKHIHLMNLNAIRRVVDLVDGDECTDCFTLVCRSNEELKERMYVFQIVSDDMRKTDFLKVLCRNVANTMYRPDPDTYLVKMRSCDLELTTSDLNVNKTYKSLNRVKKALSIHRTPNNRMTRAVSSMISPLMTSSLPRGSLLLGNSGGRNRLTSTPSGDLKNLRLQSCSDLLSADSPRSARASGRAMPPPPSMDVEESPRGSKLGGAFAMPRTPTMNVKRRASFKFLSNSLGKRF</sequence>
<dbReference type="SUPFAM" id="SSF48065">
    <property type="entry name" value="DBL homology domain (DH-domain)"/>
    <property type="match status" value="1"/>
</dbReference>
<dbReference type="GO" id="GO:0000281">
    <property type="term" value="P:mitotic cytokinesis"/>
    <property type="evidence" value="ECO:0007669"/>
    <property type="project" value="TreeGrafter"/>
</dbReference>
<feature type="region of interest" description="Disordered" evidence="1">
    <location>
        <begin position="432"/>
        <end position="497"/>
    </location>
</feature>
<dbReference type="Gene3D" id="2.30.29.30">
    <property type="entry name" value="Pleckstrin-homology domain (PH domain)/Phosphotyrosine-binding domain (PTB)"/>
    <property type="match status" value="1"/>
</dbReference>
<dbReference type="Proteomes" id="UP000318571">
    <property type="component" value="Chromosome 4"/>
</dbReference>
<dbReference type="CDD" id="cd01229">
    <property type="entry name" value="PH_Ect2"/>
    <property type="match status" value="1"/>
</dbReference>
<dbReference type="PROSITE" id="PS50010">
    <property type="entry name" value="DH_2"/>
    <property type="match status" value="1"/>
</dbReference>
<dbReference type="SMART" id="SM00325">
    <property type="entry name" value="RhoGEF"/>
    <property type="match status" value="1"/>
</dbReference>
<dbReference type="PANTHER" id="PTHR16777:SF2">
    <property type="entry name" value="PROTEIN ECT2"/>
    <property type="match status" value="1"/>
</dbReference>
<dbReference type="Pfam" id="PF12738">
    <property type="entry name" value="PTCB-BRCT"/>
    <property type="match status" value="1"/>
</dbReference>
<organism evidence="4 5">
    <name type="scientific">Tigriopus californicus</name>
    <name type="common">Marine copepod</name>
    <dbReference type="NCBI Taxonomy" id="6832"/>
    <lineage>
        <taxon>Eukaryota</taxon>
        <taxon>Metazoa</taxon>
        <taxon>Ecdysozoa</taxon>
        <taxon>Arthropoda</taxon>
        <taxon>Crustacea</taxon>
        <taxon>Multicrustacea</taxon>
        <taxon>Hexanauplia</taxon>
        <taxon>Copepoda</taxon>
        <taxon>Harpacticoida</taxon>
        <taxon>Harpacticidae</taxon>
        <taxon>Tigriopus</taxon>
    </lineage>
</organism>
<dbReference type="InterPro" id="IPR035899">
    <property type="entry name" value="DBL_dom_sf"/>
</dbReference>
<dbReference type="STRING" id="6832.A0A553NNS6"/>
<dbReference type="PANTHER" id="PTHR16777">
    <property type="entry name" value="PROTEIN ECT2"/>
    <property type="match status" value="1"/>
</dbReference>
<dbReference type="Pfam" id="PF00621">
    <property type="entry name" value="RhoGEF"/>
    <property type="match status" value="1"/>
</dbReference>
<feature type="region of interest" description="Disordered" evidence="1">
    <location>
        <begin position="66"/>
        <end position="102"/>
    </location>
</feature>
<evidence type="ECO:0000259" key="2">
    <source>
        <dbReference type="PROSITE" id="PS50010"/>
    </source>
</evidence>
<accession>A0A553NNS6</accession>
<feature type="domain" description="BRCT" evidence="3">
    <location>
        <begin position="304"/>
        <end position="393"/>
    </location>
</feature>
<feature type="compositionally biased region" description="Low complexity" evidence="1">
    <location>
        <begin position="939"/>
        <end position="952"/>
    </location>
</feature>
<dbReference type="CDD" id="cd17732">
    <property type="entry name" value="BRCT_Ect2_rpt2"/>
    <property type="match status" value="1"/>
</dbReference>
<dbReference type="InterPro" id="IPR049395">
    <property type="entry name" value="ECT2_PH"/>
</dbReference>
<dbReference type="SUPFAM" id="SSF52113">
    <property type="entry name" value="BRCT domain"/>
    <property type="match status" value="2"/>
</dbReference>
<reference evidence="4 5" key="1">
    <citation type="journal article" date="2018" name="Nat. Ecol. Evol.">
        <title>Genomic signatures of mitonuclear coevolution across populations of Tigriopus californicus.</title>
        <authorList>
            <person name="Barreto F.S."/>
            <person name="Watson E.T."/>
            <person name="Lima T.G."/>
            <person name="Willett C.S."/>
            <person name="Edmands S."/>
            <person name="Li W."/>
            <person name="Burton R.S."/>
        </authorList>
    </citation>
    <scope>NUCLEOTIDE SEQUENCE [LARGE SCALE GENOMIC DNA]</scope>
    <source>
        <strain evidence="4 5">San Diego</strain>
    </source>
</reference>
<dbReference type="InterPro" id="IPR011993">
    <property type="entry name" value="PH-like_dom_sf"/>
</dbReference>
<dbReference type="InterPro" id="IPR000219">
    <property type="entry name" value="DH_dom"/>
</dbReference>
<dbReference type="GO" id="GO:0005085">
    <property type="term" value="F:guanyl-nucleotide exchange factor activity"/>
    <property type="evidence" value="ECO:0007669"/>
    <property type="project" value="InterPro"/>
</dbReference>
<dbReference type="SUPFAM" id="SSF50729">
    <property type="entry name" value="PH domain-like"/>
    <property type="match status" value="1"/>
</dbReference>
<dbReference type="InterPro" id="IPR026817">
    <property type="entry name" value="Ect2"/>
</dbReference>
<dbReference type="CDD" id="cd00160">
    <property type="entry name" value="RhoGEF"/>
    <property type="match status" value="1"/>
</dbReference>
<comment type="caution">
    <text evidence="4">The sequence shown here is derived from an EMBL/GenBank/DDBJ whole genome shotgun (WGS) entry which is preliminary data.</text>
</comment>
<dbReference type="SMART" id="SM00292">
    <property type="entry name" value="BRCT"/>
    <property type="match status" value="2"/>
</dbReference>
<evidence type="ECO:0000256" key="1">
    <source>
        <dbReference type="SAM" id="MobiDB-lite"/>
    </source>
</evidence>
<evidence type="ECO:0000313" key="5">
    <source>
        <dbReference type="Proteomes" id="UP000318571"/>
    </source>
</evidence>
<evidence type="ECO:0008006" key="6">
    <source>
        <dbReference type="Google" id="ProtNLM"/>
    </source>
</evidence>
<feature type="compositionally biased region" description="Low complexity" evidence="1">
    <location>
        <begin position="450"/>
        <end position="461"/>
    </location>
</feature>
<proteinExistence type="predicted"/>
<feature type="domain" description="BRCT" evidence="3">
    <location>
        <begin position="234"/>
        <end position="288"/>
    </location>
</feature>
<protein>
    <recommendedName>
        <fullName evidence="6">Protein ECT2</fullName>
    </recommendedName>
</protein>
<dbReference type="Gene3D" id="3.40.50.10190">
    <property type="entry name" value="BRCT domain"/>
    <property type="match status" value="3"/>
</dbReference>
<dbReference type="OMA" id="QDSAICM"/>
<dbReference type="Pfam" id="PF21242">
    <property type="entry name" value="ECT2_PH"/>
    <property type="match status" value="1"/>
</dbReference>
<dbReference type="Gene3D" id="1.20.900.10">
    <property type="entry name" value="Dbl homology (DH) domain"/>
    <property type="match status" value="1"/>
</dbReference>
<dbReference type="Pfam" id="PF00533">
    <property type="entry name" value="BRCT"/>
    <property type="match status" value="1"/>
</dbReference>
<dbReference type="InterPro" id="IPR036420">
    <property type="entry name" value="BRCT_dom_sf"/>
</dbReference>
<gene>
    <name evidence="4" type="ORF">TCAL_07818</name>
</gene>
<name>A0A553NNS6_TIGCA</name>
<dbReference type="GO" id="GO:0005634">
    <property type="term" value="C:nucleus"/>
    <property type="evidence" value="ECO:0007669"/>
    <property type="project" value="InterPro"/>
</dbReference>
<dbReference type="GO" id="GO:0005938">
    <property type="term" value="C:cell cortex"/>
    <property type="evidence" value="ECO:0007669"/>
    <property type="project" value="TreeGrafter"/>
</dbReference>
<dbReference type="GO" id="GO:0005096">
    <property type="term" value="F:GTPase activator activity"/>
    <property type="evidence" value="ECO:0007669"/>
    <property type="project" value="InterPro"/>
</dbReference>
<dbReference type="InterPro" id="IPR001357">
    <property type="entry name" value="BRCT_dom"/>
</dbReference>
<dbReference type="AlphaFoldDB" id="A0A553NNS6"/>
<dbReference type="GO" id="GO:2000431">
    <property type="term" value="P:regulation of cytokinesis, actomyosin contractile ring assembly"/>
    <property type="evidence" value="ECO:0007669"/>
    <property type="project" value="InterPro"/>
</dbReference>